<dbReference type="Pfam" id="PF25390">
    <property type="entry name" value="WD40_RLD"/>
    <property type="match status" value="1"/>
</dbReference>
<feature type="repeat" description="RCC1" evidence="2">
    <location>
        <begin position="410"/>
        <end position="461"/>
    </location>
</feature>
<feature type="region of interest" description="Disordered" evidence="3">
    <location>
        <begin position="731"/>
        <end position="759"/>
    </location>
</feature>
<comment type="caution">
    <text evidence="5">The sequence shown here is derived from an EMBL/GenBank/DDBJ whole genome shotgun (WGS) entry which is preliminary data.</text>
</comment>
<proteinExistence type="predicted"/>
<sequence length="1134" mass="132433">MKAAALIIQRNVRKFVLLRLIKKERFQFYEYAENPEENDFEEEFELYGEQALLTIQQQQNKLILNSQSDNYENKYNSPNQKSQHQQQQILSSQSKTQLSNNMKSNLKQQTSLNKSNTPLKNNEYEPGSNSSWKNQLFDPVYASNLVDKKLYLFNQIIDLQLLTNTRFIYSNDENFEHSKQTWSSLYADIFSQGYGQSNFVQNVQIGSAHSMCVTSNSSVYTFGWNDMQQCGLDIDQSSELEKSSQKQFYEIKFPSKIQMASSCKDFNLVLDDKGQVYQWGNGSGIELVSGNLPLEYQKKFIPGVGTVSPDQGYDISSPPLFQNLKIKSIQASNQQNYAVDFEGNLYGWPLLEHQKEDQQQFMEENFLDEEQLSPFYLFDLQQYFPQVKQKIQVGQISCGLNFTLILTTTGHLFSFGNNSEGQLGHGDKENRQWPELIENFKHIKIQSIDCGMKHCIANSTNNKVYTWGWGAKGQLGHGDLENQTSPKQLQLVFKDTLSNQNSKIFNSTNSVYGQQGSQQDSNLFKVLQVKASRTGSLYLLNNGQIFWFGSNSYLKNQSLPVRFYEQLRCPQIAKNSFYPVRIQSSYSNSVSQISVTYVYTDKDKQMQNSAFRSKMLNILTQKWVQNQVQSINPPFDQNLSNYISINNMVKGEYYQNQQIQQQKIKQYSQKNQSQTKNSTILQSSGSKFDFASTYSHFNNQSANIKIKPHFRPKTEDQIEFEQQFYIDKKKEREEEKERHKQKEELIKKQNKQKKLQSQKKIENINQQKQLNSFKQQSLQQSIQSTQRNNQQRINNFQAQQDQQNLIKDQLQILKQNQTQKEHQIQQDYNENSQNSISEISEFNLKQEISNPNNQNLKSIHNNRHDNIHNNYIDLNQNNQQMHFYNQNNFNINQNQQQQLQKKLSESSHSPSKIQLEIKNFDKAVKEQFLKHNENSLNISEINKQQQFMTQNQENYQQDSEFNSNFSSSRFRDLTKSQLQNKGSINNNSNNQNNIEIDQALNNIQIEGNNILNQFQVQNKQNNENLIQQQKNTSPNFALNQNYKSQKIDQSSGFLSEQQQENPVGLSDSQLEIQLQADDFKKLRNVQNLTKKIQALQQQPYDSLNEKDKKLLELSNDKYFRALQQQIVQYQQYLN</sequence>
<reference evidence="5 6" key="1">
    <citation type="journal article" date="2015" name="Sci. Rep.">
        <title>Genome of the facultative scuticociliatosis pathogen Pseudocohnilembus persalinus provides insight into its virulence through horizontal gene transfer.</title>
        <authorList>
            <person name="Xiong J."/>
            <person name="Wang G."/>
            <person name="Cheng J."/>
            <person name="Tian M."/>
            <person name="Pan X."/>
            <person name="Warren A."/>
            <person name="Jiang C."/>
            <person name="Yuan D."/>
            <person name="Miao W."/>
        </authorList>
    </citation>
    <scope>NUCLEOTIDE SEQUENCE [LARGE SCALE GENOMIC DNA]</scope>
    <source>
        <strain evidence="5">36N120E</strain>
    </source>
</reference>
<feature type="compositionally biased region" description="Basic residues" evidence="3">
    <location>
        <begin position="748"/>
        <end position="757"/>
    </location>
</feature>
<organism evidence="5 6">
    <name type="scientific">Pseudocohnilembus persalinus</name>
    <name type="common">Ciliate</name>
    <dbReference type="NCBI Taxonomy" id="266149"/>
    <lineage>
        <taxon>Eukaryota</taxon>
        <taxon>Sar</taxon>
        <taxon>Alveolata</taxon>
        <taxon>Ciliophora</taxon>
        <taxon>Intramacronucleata</taxon>
        <taxon>Oligohymenophorea</taxon>
        <taxon>Scuticociliatia</taxon>
        <taxon>Philasterida</taxon>
        <taxon>Pseudocohnilembidae</taxon>
        <taxon>Pseudocohnilembus</taxon>
    </lineage>
</organism>
<feature type="compositionally biased region" description="Basic and acidic residues" evidence="3">
    <location>
        <begin position="731"/>
        <end position="747"/>
    </location>
</feature>
<name>A0A0V0QKS9_PSEPJ</name>
<dbReference type="InParanoid" id="A0A0V0QKS9"/>
<feature type="compositionally biased region" description="Polar residues" evidence="3">
    <location>
        <begin position="100"/>
        <end position="120"/>
    </location>
</feature>
<dbReference type="PANTHER" id="PTHR45622:SF70">
    <property type="entry name" value="SECRETION-REGULATING GUANINE NUCLEOTIDE EXCHANGE FACTOR"/>
    <property type="match status" value="1"/>
</dbReference>
<dbReference type="AlphaFoldDB" id="A0A0V0QKS9"/>
<feature type="repeat" description="RCC1" evidence="2">
    <location>
        <begin position="462"/>
        <end position="542"/>
    </location>
</feature>
<evidence type="ECO:0000259" key="4">
    <source>
        <dbReference type="Pfam" id="PF25390"/>
    </source>
</evidence>
<evidence type="ECO:0000256" key="2">
    <source>
        <dbReference type="PROSITE-ProRule" id="PRU00235"/>
    </source>
</evidence>
<dbReference type="InterPro" id="IPR051709">
    <property type="entry name" value="Ub-ligase/GTPase-reg"/>
</dbReference>
<gene>
    <name evidence="5" type="ORF">PPERSA_04023</name>
</gene>
<feature type="region of interest" description="Disordered" evidence="3">
    <location>
        <begin position="69"/>
        <end position="130"/>
    </location>
</feature>
<feature type="compositionally biased region" description="Polar residues" evidence="3">
    <location>
        <begin position="949"/>
        <end position="960"/>
    </location>
</feature>
<keyword evidence="6" id="KW-1185">Reference proteome</keyword>
<dbReference type="InterPro" id="IPR009091">
    <property type="entry name" value="RCC1/BLIP-II"/>
</dbReference>
<dbReference type="OMA" id="CADESTC"/>
<evidence type="ECO:0000256" key="3">
    <source>
        <dbReference type="SAM" id="MobiDB-lite"/>
    </source>
</evidence>
<evidence type="ECO:0000313" key="5">
    <source>
        <dbReference type="EMBL" id="KRX02820.1"/>
    </source>
</evidence>
<dbReference type="Gene3D" id="2.130.10.30">
    <property type="entry name" value="Regulator of chromosome condensation 1/beta-lactamase-inhibitor protein II"/>
    <property type="match status" value="2"/>
</dbReference>
<feature type="domain" description="RCC1-like" evidence="4">
    <location>
        <begin position="199"/>
        <end position="492"/>
    </location>
</feature>
<feature type="region of interest" description="Disordered" evidence="3">
    <location>
        <begin position="949"/>
        <end position="969"/>
    </location>
</feature>
<dbReference type="SUPFAM" id="SSF50985">
    <property type="entry name" value="RCC1/BLIP-II"/>
    <property type="match status" value="1"/>
</dbReference>
<protein>
    <submittedName>
        <fullName evidence="5">Regulator of chromosome condensation 1/beta-lactamase-inhibitor protein II</fullName>
    </submittedName>
</protein>
<dbReference type="OrthoDB" id="10256179at2759"/>
<dbReference type="GO" id="GO:0005737">
    <property type="term" value="C:cytoplasm"/>
    <property type="evidence" value="ECO:0007669"/>
    <property type="project" value="TreeGrafter"/>
</dbReference>
<dbReference type="InterPro" id="IPR000408">
    <property type="entry name" value="Reg_chr_condens"/>
</dbReference>
<dbReference type="Proteomes" id="UP000054937">
    <property type="component" value="Unassembled WGS sequence"/>
</dbReference>
<keyword evidence="1" id="KW-0677">Repeat</keyword>
<dbReference type="PRINTS" id="PR00633">
    <property type="entry name" value="RCCNDNSATION"/>
</dbReference>
<accession>A0A0V0QKS9</accession>
<evidence type="ECO:0000256" key="1">
    <source>
        <dbReference type="ARBA" id="ARBA00022737"/>
    </source>
</evidence>
<feature type="compositionally biased region" description="Polar residues" evidence="3">
    <location>
        <begin position="69"/>
        <end position="79"/>
    </location>
</feature>
<dbReference type="InterPro" id="IPR058923">
    <property type="entry name" value="RCC1-like_dom"/>
</dbReference>
<dbReference type="EMBL" id="LDAU01000151">
    <property type="protein sequence ID" value="KRX02820.1"/>
    <property type="molecule type" value="Genomic_DNA"/>
</dbReference>
<feature type="compositionally biased region" description="Low complexity" evidence="3">
    <location>
        <begin position="80"/>
        <end position="99"/>
    </location>
</feature>
<dbReference type="PANTHER" id="PTHR45622">
    <property type="entry name" value="UBIQUITIN-PROTEIN LIGASE E3A-RELATED"/>
    <property type="match status" value="1"/>
</dbReference>
<dbReference type="PROSITE" id="PS50012">
    <property type="entry name" value="RCC1_3"/>
    <property type="match status" value="2"/>
</dbReference>
<evidence type="ECO:0000313" key="6">
    <source>
        <dbReference type="Proteomes" id="UP000054937"/>
    </source>
</evidence>